<dbReference type="STRING" id="1679444.PYTT_1452"/>
<dbReference type="GO" id="GO:0060003">
    <property type="term" value="P:copper ion export"/>
    <property type="evidence" value="ECO:0007669"/>
    <property type="project" value="TreeGrafter"/>
</dbReference>
<dbReference type="AlphaFoldDB" id="A0A1C7PF02"/>
<dbReference type="EMBL" id="LT629973">
    <property type="protein sequence ID" value="SEH88564.1"/>
    <property type="molecule type" value="Genomic_DNA"/>
</dbReference>
<keyword evidence="4" id="KW-0732">Signal</keyword>
<evidence type="ECO:0000256" key="2">
    <source>
        <dbReference type="SAM" id="Coils"/>
    </source>
</evidence>
<evidence type="ECO:0000256" key="3">
    <source>
        <dbReference type="SAM" id="MobiDB-lite"/>
    </source>
</evidence>
<dbReference type="Gene3D" id="1.10.287.470">
    <property type="entry name" value="Helix hairpin bin"/>
    <property type="match status" value="1"/>
</dbReference>
<dbReference type="Gene3D" id="2.40.420.20">
    <property type="match status" value="1"/>
</dbReference>
<accession>A0A1C7PF02</accession>
<gene>
    <name evidence="5" type="ORF">PYTT_1452</name>
</gene>
<dbReference type="Gene3D" id="2.40.30.170">
    <property type="match status" value="1"/>
</dbReference>
<name>A0A1C7PF02_9BACT</name>
<dbReference type="InterPro" id="IPR051909">
    <property type="entry name" value="MFP_Cation_Efflux"/>
</dbReference>
<sequence length="428" mass="45771">MKNLYLSVLYGFAAMLSLNSTHAAEAKADEHSHEEGAAGHAEEEHADHDHEAEDEHQHTHAESGQPVQLKLDAKAIHSLDMRFEKAGAASDEANQTIHGQMVIPPHAVETYALPSPGRVTFHVKSAQNVHKGDLLYTLASPDIVEMQGNVAMARAALDRATAELDALQQRRTRLEQIGTQNSELNTSISFKQAEVNSLSTALTSATDKLGIATAGGELKDRILQIQAARDGSVQSIDLNQGAWGEQGKAALLMTNAGELEFAATVYGSVPMQRQKARLALGNGKNTEMLDGTLRVADQIDPATGSRAVYFAPSRLPATAYAGQPARLDLYSRDADAHDYISVPNSAVVKVGVDDVVFLKTGDDTFTMMKVETLPSRLGKTPVRGIEPGQTIVTKGGYELKYILPAAGGAPAKAAGHFHADGKFHDGKD</sequence>
<reference evidence="6" key="1">
    <citation type="submission" date="2016-09" db="EMBL/GenBank/DDBJ databases">
        <authorList>
            <person name="Koehorst J."/>
        </authorList>
    </citation>
    <scope>NUCLEOTIDE SEQUENCE [LARGE SCALE GENOMIC DNA]</scope>
</reference>
<dbReference type="GO" id="GO:0030313">
    <property type="term" value="C:cell envelope"/>
    <property type="evidence" value="ECO:0007669"/>
    <property type="project" value="TreeGrafter"/>
</dbReference>
<dbReference type="OrthoDB" id="198572at2"/>
<dbReference type="Proteomes" id="UP000176204">
    <property type="component" value="Chromosome I"/>
</dbReference>
<evidence type="ECO:0000256" key="4">
    <source>
        <dbReference type="SAM" id="SignalP"/>
    </source>
</evidence>
<feature type="region of interest" description="Disordered" evidence="3">
    <location>
        <begin position="25"/>
        <end position="67"/>
    </location>
</feature>
<feature type="signal peptide" evidence="4">
    <location>
        <begin position="1"/>
        <end position="23"/>
    </location>
</feature>
<proteinExistence type="predicted"/>
<dbReference type="KEGG" id="agl:PYTT_1452"/>
<protein>
    <recommendedName>
        <fullName evidence="7">Rnd efflux pump membrane fusion protein</fullName>
    </recommendedName>
</protein>
<feature type="coiled-coil region" evidence="2">
    <location>
        <begin position="143"/>
        <end position="177"/>
    </location>
</feature>
<keyword evidence="2" id="KW-0175">Coiled coil</keyword>
<evidence type="ECO:0000313" key="6">
    <source>
        <dbReference type="Proteomes" id="UP000176204"/>
    </source>
</evidence>
<keyword evidence="1" id="KW-0813">Transport</keyword>
<feature type="chain" id="PRO_5014266597" description="Rnd efflux pump membrane fusion protein" evidence="4">
    <location>
        <begin position="24"/>
        <end position="428"/>
    </location>
</feature>
<evidence type="ECO:0008006" key="7">
    <source>
        <dbReference type="Google" id="ProtNLM"/>
    </source>
</evidence>
<evidence type="ECO:0000313" key="5">
    <source>
        <dbReference type="EMBL" id="SEH88564.1"/>
    </source>
</evidence>
<organism evidence="5 6">
    <name type="scientific">Akkermansia glycaniphila</name>
    <dbReference type="NCBI Taxonomy" id="1679444"/>
    <lineage>
        <taxon>Bacteria</taxon>
        <taxon>Pseudomonadati</taxon>
        <taxon>Verrucomicrobiota</taxon>
        <taxon>Verrucomicrobiia</taxon>
        <taxon>Verrucomicrobiales</taxon>
        <taxon>Akkermansiaceae</taxon>
        <taxon>Akkermansia</taxon>
    </lineage>
</organism>
<dbReference type="GO" id="GO:0015679">
    <property type="term" value="P:plasma membrane copper ion transport"/>
    <property type="evidence" value="ECO:0007669"/>
    <property type="project" value="TreeGrafter"/>
</dbReference>
<evidence type="ECO:0000256" key="1">
    <source>
        <dbReference type="ARBA" id="ARBA00022448"/>
    </source>
</evidence>
<dbReference type="PANTHER" id="PTHR30097:SF4">
    <property type="entry name" value="SLR6042 PROTEIN"/>
    <property type="match status" value="1"/>
</dbReference>
<dbReference type="RefSeq" id="WP_067771571.1">
    <property type="nucleotide sequence ID" value="NZ_LIGX01000001.1"/>
</dbReference>
<feature type="compositionally biased region" description="Basic and acidic residues" evidence="3">
    <location>
        <begin position="25"/>
        <end position="61"/>
    </location>
</feature>
<dbReference type="Gene3D" id="2.40.50.100">
    <property type="match status" value="1"/>
</dbReference>
<dbReference type="PANTHER" id="PTHR30097">
    <property type="entry name" value="CATION EFFLUX SYSTEM PROTEIN CUSB"/>
    <property type="match status" value="1"/>
</dbReference>
<keyword evidence="6" id="KW-1185">Reference proteome</keyword>